<evidence type="ECO:0000313" key="4">
    <source>
        <dbReference type="EMBL" id="SEI42114.1"/>
    </source>
</evidence>
<dbReference type="RefSeq" id="WP_090331741.1">
    <property type="nucleotide sequence ID" value="NZ_FNXY01000001.1"/>
</dbReference>
<dbReference type="InterPro" id="IPR046544">
    <property type="entry name" value="GH146_SB_dom"/>
</dbReference>
<dbReference type="PANTHER" id="PTHR31151:SF0">
    <property type="entry name" value="PROLINE-TRNA LIGASE (DUF1680)"/>
    <property type="match status" value="1"/>
</dbReference>
<dbReference type="SUPFAM" id="SSF48208">
    <property type="entry name" value="Six-hairpin glycosidases"/>
    <property type="match status" value="1"/>
</dbReference>
<sequence length="787" mass="89405">MKNTVFQYFILFFVFSDLCSFGQSYLPIRNDARFKAKSKAEPAAFGFGPQDVKLLNGNVFSHAMSKDSVYLLQIEPDRLLARFYENAKLPVKAKVYGGWESDGLSGHTLGHYLSASSLMYAATGNVEFKKRVDYIVAELARCQSARRNGYVGAIPKEDSLFYKVSIGDINSSGFDLNGGWAPWYTVHKVMAGLVDSYLYCKNEQALSVVTGMADWTENILKNLNEQQMQKMLRCEYGGMNDVLAQIYAITGRKKYLDLSYRFYDDFVMKPLSEQIDPFPGKHSNTNIPKTIGSAVQYELTGNKSDSIIAAFTWNTLIDHHSYVIGGNGNYEYLGPEDKLNDRLSDNTAETCVSYNMLKLTGHLFSWHPTSRLGDYYERTLYNHILASQNPNTAMMCYFVPLRTGARKTFSDPFDTFTCCVGTGIENHAKYTEGIYFESADGKSLYVNLFIPSHLNWQTNKTQLTMRTDFLKKEAVKILVESEKPSQFAVKIRKPYWATNYMLTVNGDKFASQTDKDGFIVVERNWEKGDLISFTPVKSLHAEALAGNDSRIAILYGPLVLAGDLGQKQPEAAYSTPVLLTDNRNVNDWVEPVNGKPLHFKMKGVGKPFDPELQPFYQTIDTYYGIYWDFFSPADWATREKEYEIEKERSRKIKERTIDEFRIGEMQPERDHDLKASANSYIDAAIGVSGREARSKGFFSFNMKVDPELKNNLLLSYIGDDKNRKFDIKVDGEVIKTITWDGAESGKFYDFEYEIDHRLTKGKTNIRIAVEANYGKTAGRIFSVKIVK</sequence>
<dbReference type="InterPro" id="IPR012878">
    <property type="entry name" value="Beta-AFase-like_GH127_cat"/>
</dbReference>
<feature type="domain" description="Non-reducing end beta-L-arabinofuranosidase-like GH127 middle" evidence="3">
    <location>
        <begin position="444"/>
        <end position="533"/>
    </location>
</feature>
<dbReference type="InterPro" id="IPR049046">
    <property type="entry name" value="Beta-AFase-like_GH127_middle"/>
</dbReference>
<accession>A0A1H6QM61</accession>
<dbReference type="STRING" id="408657.SAMN04487995_0578"/>
<reference evidence="4 5" key="1">
    <citation type="submission" date="2016-10" db="EMBL/GenBank/DDBJ databases">
        <authorList>
            <person name="de Groot N.N."/>
        </authorList>
    </citation>
    <scope>NUCLEOTIDE SEQUENCE [LARGE SCALE GENOMIC DNA]</scope>
    <source>
        <strain evidence="4 5">DSM 19938</strain>
    </source>
</reference>
<keyword evidence="5" id="KW-1185">Reference proteome</keyword>
<name>A0A1H6QM61_9BACT</name>
<dbReference type="AlphaFoldDB" id="A0A1H6QM61"/>
<evidence type="ECO:0000259" key="1">
    <source>
        <dbReference type="Pfam" id="PF07944"/>
    </source>
</evidence>
<dbReference type="PANTHER" id="PTHR31151">
    <property type="entry name" value="PROLINE-TRNA LIGASE (DUF1680)"/>
    <property type="match status" value="1"/>
</dbReference>
<dbReference type="Pfam" id="PF20620">
    <property type="entry name" value="DUF6805"/>
    <property type="match status" value="1"/>
</dbReference>
<dbReference type="EMBL" id="FNXY01000001">
    <property type="protein sequence ID" value="SEI42114.1"/>
    <property type="molecule type" value="Genomic_DNA"/>
</dbReference>
<protein>
    <recommendedName>
        <fullName evidence="6">DUF1680 family protein</fullName>
    </recommendedName>
</protein>
<feature type="domain" description="Glycoside hydrolase GH146 substrate-binding" evidence="2">
    <location>
        <begin position="652"/>
        <end position="785"/>
    </location>
</feature>
<dbReference type="Proteomes" id="UP000199532">
    <property type="component" value="Unassembled WGS sequence"/>
</dbReference>
<evidence type="ECO:0000259" key="3">
    <source>
        <dbReference type="Pfam" id="PF20736"/>
    </source>
</evidence>
<organism evidence="4 5">
    <name type="scientific">Dyadobacter koreensis</name>
    <dbReference type="NCBI Taxonomy" id="408657"/>
    <lineage>
        <taxon>Bacteria</taxon>
        <taxon>Pseudomonadati</taxon>
        <taxon>Bacteroidota</taxon>
        <taxon>Cytophagia</taxon>
        <taxon>Cytophagales</taxon>
        <taxon>Spirosomataceae</taxon>
        <taxon>Dyadobacter</taxon>
    </lineage>
</organism>
<evidence type="ECO:0000259" key="2">
    <source>
        <dbReference type="Pfam" id="PF20620"/>
    </source>
</evidence>
<evidence type="ECO:0000313" key="5">
    <source>
        <dbReference type="Proteomes" id="UP000199532"/>
    </source>
</evidence>
<dbReference type="OrthoDB" id="9757939at2"/>
<feature type="domain" description="Non-reducing end beta-L-arabinofuranosidase-like GH127 catalytic" evidence="1">
    <location>
        <begin position="51"/>
        <end position="431"/>
    </location>
</feature>
<dbReference type="Pfam" id="PF07944">
    <property type="entry name" value="Beta-AFase-like_GH127_cat"/>
    <property type="match status" value="1"/>
</dbReference>
<dbReference type="InterPro" id="IPR008928">
    <property type="entry name" value="6-hairpin_glycosidase_sf"/>
</dbReference>
<proteinExistence type="predicted"/>
<dbReference type="Pfam" id="PF20736">
    <property type="entry name" value="Glyco_hydro127M"/>
    <property type="match status" value="1"/>
</dbReference>
<dbReference type="GO" id="GO:0005975">
    <property type="term" value="P:carbohydrate metabolic process"/>
    <property type="evidence" value="ECO:0007669"/>
    <property type="project" value="InterPro"/>
</dbReference>
<evidence type="ECO:0008006" key="6">
    <source>
        <dbReference type="Google" id="ProtNLM"/>
    </source>
</evidence>
<gene>
    <name evidence="4" type="ORF">SAMN04487995_0578</name>
</gene>